<keyword evidence="3" id="KW-1185">Reference proteome</keyword>
<proteinExistence type="predicted"/>
<comment type="caution">
    <text evidence="2">The sequence shown here is derived from an EMBL/GenBank/DDBJ whole genome shotgun (WGS) entry which is preliminary data.</text>
</comment>
<protein>
    <submittedName>
        <fullName evidence="2">Uncharacterized protein</fullName>
    </submittedName>
</protein>
<sequence>MPTATGTKALADTATGTAWQWERDAKDASYRHHGNAPGFSQRVRKTEPGPKDAAQQRRQDLPLELKKSRDDLSDAKQAVETRDRLRRLEDKAEREELEKDFEKRLQEQKVLHETAVKHDAHRAGYDGEEPSLFAQLESLWQGIHTSVATCTSARSA</sequence>
<dbReference type="AlphaFoldDB" id="A0A1Q9EVK6"/>
<dbReference type="Proteomes" id="UP000186817">
    <property type="component" value="Unassembled WGS sequence"/>
</dbReference>
<evidence type="ECO:0000313" key="2">
    <source>
        <dbReference type="EMBL" id="OLQ11415.1"/>
    </source>
</evidence>
<organism evidence="2 3">
    <name type="scientific">Symbiodinium microadriaticum</name>
    <name type="common">Dinoflagellate</name>
    <name type="synonym">Zooxanthella microadriatica</name>
    <dbReference type="NCBI Taxonomy" id="2951"/>
    <lineage>
        <taxon>Eukaryota</taxon>
        <taxon>Sar</taxon>
        <taxon>Alveolata</taxon>
        <taxon>Dinophyceae</taxon>
        <taxon>Suessiales</taxon>
        <taxon>Symbiodiniaceae</taxon>
        <taxon>Symbiodinium</taxon>
    </lineage>
</organism>
<evidence type="ECO:0000313" key="3">
    <source>
        <dbReference type="Proteomes" id="UP000186817"/>
    </source>
</evidence>
<feature type="region of interest" description="Disordered" evidence="1">
    <location>
        <begin position="24"/>
        <end position="100"/>
    </location>
</feature>
<gene>
    <name evidence="2" type="ORF">AK812_SmicGene4742</name>
</gene>
<accession>A0A1Q9EVK6</accession>
<dbReference type="OrthoDB" id="412376at2759"/>
<reference evidence="2 3" key="1">
    <citation type="submission" date="2016-02" db="EMBL/GenBank/DDBJ databases">
        <title>Genome analysis of coral dinoflagellate symbionts highlights evolutionary adaptations to a symbiotic lifestyle.</title>
        <authorList>
            <person name="Aranda M."/>
            <person name="Li Y."/>
            <person name="Liew Y.J."/>
            <person name="Baumgarten S."/>
            <person name="Simakov O."/>
            <person name="Wilson M."/>
            <person name="Piel J."/>
            <person name="Ashoor H."/>
            <person name="Bougouffa S."/>
            <person name="Bajic V.B."/>
            <person name="Ryu T."/>
            <person name="Ravasi T."/>
            <person name="Bayer T."/>
            <person name="Micklem G."/>
            <person name="Kim H."/>
            <person name="Bhak J."/>
            <person name="Lajeunesse T.C."/>
            <person name="Voolstra C.R."/>
        </authorList>
    </citation>
    <scope>NUCLEOTIDE SEQUENCE [LARGE SCALE GENOMIC DNA]</scope>
    <source>
        <strain evidence="2 3">CCMP2467</strain>
    </source>
</reference>
<dbReference type="EMBL" id="LSRX01000059">
    <property type="protein sequence ID" value="OLQ11415.1"/>
    <property type="molecule type" value="Genomic_DNA"/>
</dbReference>
<feature type="compositionally biased region" description="Basic and acidic residues" evidence="1">
    <location>
        <begin position="44"/>
        <end position="100"/>
    </location>
</feature>
<name>A0A1Q9EVK6_SYMMI</name>
<evidence type="ECO:0000256" key="1">
    <source>
        <dbReference type="SAM" id="MobiDB-lite"/>
    </source>
</evidence>